<dbReference type="GO" id="GO:0004252">
    <property type="term" value="F:serine-type endopeptidase activity"/>
    <property type="evidence" value="ECO:0007669"/>
    <property type="project" value="UniProtKB-UniRule"/>
</dbReference>
<dbReference type="GO" id="GO:0006508">
    <property type="term" value="P:proteolysis"/>
    <property type="evidence" value="ECO:0007669"/>
    <property type="project" value="UniProtKB-KW"/>
</dbReference>
<gene>
    <name evidence="10" type="ORF">K5I21_10410</name>
    <name evidence="11" type="ORF">PM006_07055</name>
</gene>
<dbReference type="CDD" id="cd07478">
    <property type="entry name" value="Peptidases_S8_CspA-like"/>
    <property type="match status" value="1"/>
</dbReference>
<feature type="active site" description="Charge relay system" evidence="5 6">
    <location>
        <position position="189"/>
    </location>
</feature>
<keyword evidence="4 6" id="KW-0720">Serine protease</keyword>
<evidence type="ECO:0000256" key="1">
    <source>
        <dbReference type="ARBA" id="ARBA00011073"/>
    </source>
</evidence>
<dbReference type="AlphaFoldDB" id="A0AAW6AVZ5"/>
<dbReference type="InterPro" id="IPR017310">
    <property type="entry name" value="Pept_S8A_subtilisin_clostridia"/>
</dbReference>
<comment type="caution">
    <text evidence="10">The sequence shown here is derived from an EMBL/GenBank/DDBJ whole genome shotgun (WGS) entry which is preliminary data.</text>
</comment>
<feature type="domain" description="Peptidase S8/S53" evidence="8">
    <location>
        <begin position="120"/>
        <end position="297"/>
    </location>
</feature>
<dbReference type="InterPro" id="IPR041365">
    <property type="entry name" value="CspB_prodomain"/>
</dbReference>
<dbReference type="EMBL" id="JAQLGM010000012">
    <property type="protein sequence ID" value="MDB1999956.1"/>
    <property type="molecule type" value="Genomic_DNA"/>
</dbReference>
<feature type="active site" description="Charge relay system" evidence="5 6">
    <location>
        <position position="129"/>
    </location>
</feature>
<organism evidence="10 12">
    <name type="scientific">Clostridium symbiosum</name>
    <name type="common">Bacteroides symbiosus</name>
    <dbReference type="NCBI Taxonomy" id="1512"/>
    <lineage>
        <taxon>Bacteria</taxon>
        <taxon>Bacillati</taxon>
        <taxon>Bacillota</taxon>
        <taxon>Clostridia</taxon>
        <taxon>Lachnospirales</taxon>
        <taxon>Lachnospiraceae</taxon>
        <taxon>Otoolea</taxon>
    </lineage>
</organism>
<reference evidence="10" key="1">
    <citation type="journal article" date="2022" name="Cell Host Microbe">
        <title>Colonization of the live biotherapeutic product VE303 and modulation of the microbiota and metabolites in healthy volunteers.</title>
        <authorList>
            <person name="Dsouza M."/>
            <person name="Menon R."/>
            <person name="Crossette E."/>
            <person name="Bhattarai S.K."/>
            <person name="Schneider J."/>
            <person name="Kim Y.G."/>
            <person name="Reddy S."/>
            <person name="Caballero S."/>
            <person name="Felix C."/>
            <person name="Cornacchione L."/>
            <person name="Hendrickson J."/>
            <person name="Watson A.R."/>
            <person name="Minot S.S."/>
            <person name="Greenfield N."/>
            <person name="Schopf L."/>
            <person name="Szabady R."/>
            <person name="Patarroyo J."/>
            <person name="Smith W."/>
            <person name="Harrison P."/>
            <person name="Kuijper E.J."/>
            <person name="Kelly C.P."/>
            <person name="Olle B."/>
            <person name="Bobilev D."/>
            <person name="Silber J.L."/>
            <person name="Bucci V."/>
            <person name="Roberts B."/>
            <person name="Faith J."/>
            <person name="Norman J.M."/>
        </authorList>
    </citation>
    <scope>NUCLEOTIDE SEQUENCE</scope>
    <source>
        <strain evidence="10">VE303-04</strain>
    </source>
</reference>
<dbReference type="Gene3D" id="2.60.120.1290">
    <property type="match status" value="1"/>
</dbReference>
<evidence type="ECO:0000256" key="6">
    <source>
        <dbReference type="PROSITE-ProRule" id="PRU01240"/>
    </source>
</evidence>
<evidence type="ECO:0000313" key="12">
    <source>
        <dbReference type="Proteomes" id="UP001203136"/>
    </source>
</evidence>
<evidence type="ECO:0000313" key="10">
    <source>
        <dbReference type="EMBL" id="MCK0086272.1"/>
    </source>
</evidence>
<dbReference type="InterPro" id="IPR015500">
    <property type="entry name" value="Peptidase_S8_subtilisin-rel"/>
</dbReference>
<sequence>MADQKAENLLNLALDATAEELEKSPALSVGFNREEKRWELIVKYNGDLNVVLEALPEIEAATLSGGYAILTVPQSLIESLTGFSQIEYIEKPKRLYFSVYRGRSNSCINQVQEDGSGLTGRGVITAIIDSGIDYYHRDFRDAAGKSRILELWDQDKDTIYDREQINEALAAGSREAAYQIVPTRDVSGHGTAVAGIAAGSGLEGDGRYKGVAWESDLLIVKLGVPATDSFPRTTEMMRALDYVVNRAVFYQKPLAVNLSFGNTYGSHDGTSLLETYLNTMAAQGKTTVVAGTGNEGSAMGHTSGVLTEGSEVEIELSVDGYETGFGVQLWKIYADIFDVVLVGPGGTTVGPISSQLGSQRIQFARTTVLLYYGKPSPYSKAQEIYFDFIPRYDYVESGIWKFRLIPRRIISGQYDFWLPSASALNRATHFLRSTPDTTLTIPSTSLRAISVGAYNDSYQAYADFSGRGFTRLDNLVKPDLAAPGVNVMTARAGGGYETVTGTSFAAPFVTGSAALMMQWGVVRGNDPFLYGEKLKAFLIRGARHLPGESVYPNPRIGWGTLCLADSFPV</sequence>
<feature type="active site" description="Charge relay system" evidence="5 6">
    <location>
        <position position="503"/>
    </location>
</feature>
<evidence type="ECO:0000256" key="7">
    <source>
        <dbReference type="RuleBase" id="RU003355"/>
    </source>
</evidence>
<dbReference type="PROSITE" id="PS00137">
    <property type="entry name" value="SUBTILASE_HIS"/>
    <property type="match status" value="1"/>
</dbReference>
<dbReference type="InterPro" id="IPR050131">
    <property type="entry name" value="Peptidase_S8_subtilisin-like"/>
</dbReference>
<dbReference type="Proteomes" id="UP001203136">
    <property type="component" value="Unassembled WGS sequence"/>
</dbReference>
<dbReference type="Gene3D" id="3.40.50.200">
    <property type="entry name" value="Peptidase S8/S53 domain"/>
    <property type="match status" value="1"/>
</dbReference>
<dbReference type="PROSITE" id="PS00138">
    <property type="entry name" value="SUBTILASE_SER"/>
    <property type="match status" value="1"/>
</dbReference>
<dbReference type="InterPro" id="IPR036852">
    <property type="entry name" value="Peptidase_S8/S53_dom_sf"/>
</dbReference>
<dbReference type="PROSITE" id="PS51892">
    <property type="entry name" value="SUBTILASE"/>
    <property type="match status" value="1"/>
</dbReference>
<dbReference type="PIRSF" id="PIRSF037894">
    <property type="entry name" value="Subtilisin_rel_CspABC"/>
    <property type="match status" value="1"/>
</dbReference>
<dbReference type="PANTHER" id="PTHR43806:SF11">
    <property type="entry name" value="CEREVISIN-RELATED"/>
    <property type="match status" value="1"/>
</dbReference>
<evidence type="ECO:0000313" key="11">
    <source>
        <dbReference type="EMBL" id="MDB1999956.1"/>
    </source>
</evidence>
<proteinExistence type="inferred from homology"/>
<protein>
    <submittedName>
        <fullName evidence="10">S8 family serine peptidase</fullName>
    </submittedName>
</protein>
<reference evidence="11" key="2">
    <citation type="submission" date="2023-01" db="EMBL/GenBank/DDBJ databases">
        <title>Human gut microbiome strain richness.</title>
        <authorList>
            <person name="Chen-Liaw A."/>
        </authorList>
    </citation>
    <scope>NUCLEOTIDE SEQUENCE</scope>
    <source>
        <strain evidence="11">B1_m1001713B170214d0_201011</strain>
    </source>
</reference>
<dbReference type="InterPro" id="IPR023828">
    <property type="entry name" value="Peptidase_S8_Ser-AS"/>
</dbReference>
<feature type="domain" description="Peptidase S8/S53" evidence="8">
    <location>
        <begin position="434"/>
        <end position="559"/>
    </location>
</feature>
<feature type="domain" description="Csp protease B prodomain" evidence="9">
    <location>
        <begin position="4"/>
        <end position="93"/>
    </location>
</feature>
<dbReference type="RefSeq" id="WP_004462019.1">
    <property type="nucleotide sequence ID" value="NZ_BAABZD010000016.1"/>
</dbReference>
<dbReference type="PRINTS" id="PR00723">
    <property type="entry name" value="SUBTILISIN"/>
</dbReference>
<dbReference type="Pfam" id="PF18425">
    <property type="entry name" value="CspB_prodomain"/>
    <property type="match status" value="1"/>
</dbReference>
<evidence type="ECO:0000256" key="5">
    <source>
        <dbReference type="PIRSR" id="PIRSR615500-1"/>
    </source>
</evidence>
<dbReference type="Proteomes" id="UP001300871">
    <property type="component" value="Unassembled WGS sequence"/>
</dbReference>
<dbReference type="Pfam" id="PF00082">
    <property type="entry name" value="Peptidase_S8"/>
    <property type="match status" value="2"/>
</dbReference>
<evidence type="ECO:0000256" key="4">
    <source>
        <dbReference type="ARBA" id="ARBA00022825"/>
    </source>
</evidence>
<dbReference type="GeneID" id="57970575"/>
<comment type="similarity">
    <text evidence="1 6 7">Belongs to the peptidase S8 family.</text>
</comment>
<dbReference type="EMBL" id="JAINVB010000001">
    <property type="protein sequence ID" value="MCK0086272.1"/>
    <property type="molecule type" value="Genomic_DNA"/>
</dbReference>
<dbReference type="InterPro" id="IPR023827">
    <property type="entry name" value="Peptidase_S8_Asp-AS"/>
</dbReference>
<dbReference type="SUPFAM" id="SSF52743">
    <property type="entry name" value="Subtilisin-like"/>
    <property type="match status" value="1"/>
</dbReference>
<dbReference type="InterPro" id="IPR034045">
    <property type="entry name" value="Pep_S8_CspA-like"/>
</dbReference>
<evidence type="ECO:0000256" key="2">
    <source>
        <dbReference type="ARBA" id="ARBA00022670"/>
    </source>
</evidence>
<dbReference type="InterPro" id="IPR000209">
    <property type="entry name" value="Peptidase_S8/S53_dom"/>
</dbReference>
<keyword evidence="2 6" id="KW-0645">Protease</keyword>
<evidence type="ECO:0000256" key="3">
    <source>
        <dbReference type="ARBA" id="ARBA00022801"/>
    </source>
</evidence>
<dbReference type="PANTHER" id="PTHR43806">
    <property type="entry name" value="PEPTIDASE S8"/>
    <property type="match status" value="1"/>
</dbReference>
<evidence type="ECO:0000259" key="8">
    <source>
        <dbReference type="Pfam" id="PF00082"/>
    </source>
</evidence>
<dbReference type="PROSITE" id="PS00136">
    <property type="entry name" value="SUBTILASE_ASP"/>
    <property type="match status" value="1"/>
</dbReference>
<accession>A0AAW6AVZ5</accession>
<evidence type="ECO:0000259" key="9">
    <source>
        <dbReference type="Pfam" id="PF18425"/>
    </source>
</evidence>
<name>A0AAW6AVZ5_CLOSY</name>
<dbReference type="Gene3D" id="3.30.70.2980">
    <property type="match status" value="1"/>
</dbReference>
<dbReference type="InterPro" id="IPR022398">
    <property type="entry name" value="Peptidase_S8_His-AS"/>
</dbReference>
<keyword evidence="3 6" id="KW-0378">Hydrolase</keyword>